<feature type="transmembrane region" description="Helical" evidence="1">
    <location>
        <begin position="96"/>
        <end position="119"/>
    </location>
</feature>
<feature type="transmembrane region" description="Helical" evidence="1">
    <location>
        <begin position="179"/>
        <end position="201"/>
    </location>
</feature>
<dbReference type="EMBL" id="CP002046">
    <property type="protein sequence ID" value="EAP88408.1"/>
    <property type="molecule type" value="Genomic_DNA"/>
</dbReference>
<keyword evidence="1" id="KW-0472">Membrane</keyword>
<name>A3U841_CROAH</name>
<keyword evidence="3" id="KW-1185">Reference proteome</keyword>
<accession>A3U841</accession>
<dbReference type="eggNOG" id="ENOG5032QW8">
    <property type="taxonomic scope" value="Bacteria"/>
</dbReference>
<evidence type="ECO:0000256" key="1">
    <source>
        <dbReference type="SAM" id="Phobius"/>
    </source>
</evidence>
<feature type="transmembrane region" description="Helical" evidence="1">
    <location>
        <begin position="208"/>
        <end position="231"/>
    </location>
</feature>
<sequence>MNIRIDIKNLIIFSLAFILFTAIGTVSHEYGHITAAKILGYETTLHYGSMNYDSSELNDKLIQIYNKYETEIKNNLNFEKRTEYETGIETLKSNGLLITISGPLQTIFTGIIGLIILIWRRKQIHQNGLKIIDWLAVFLSLFWLREFFNLAMSIGHEIISPNGTWFGGDEKNISQGFEIWSGTFPIILGLLGLLISIFVIFKIIPNKIRLTFILSGFIGGIIGFILWMNIIGPELIS</sequence>
<keyword evidence="1" id="KW-0812">Transmembrane</keyword>
<proteinExistence type="predicted"/>
<reference evidence="2 3" key="1">
    <citation type="journal article" date="2010" name="J. Bacteriol.">
        <title>The complete genome sequence of Croceibacter atlanticus HTCC2559T.</title>
        <authorList>
            <person name="Oh H.M."/>
            <person name="Kang I."/>
            <person name="Ferriera S."/>
            <person name="Giovannoni S.J."/>
            <person name="Cho J.C."/>
        </authorList>
    </citation>
    <scope>NUCLEOTIDE SEQUENCE [LARGE SCALE GENOMIC DNA]</scope>
    <source>
        <strain evidence="3">ATCC BAA-628 / HTCC2559 / KCTC 12090</strain>
    </source>
</reference>
<evidence type="ECO:0000313" key="2">
    <source>
        <dbReference type="EMBL" id="EAP88408.1"/>
    </source>
</evidence>
<organism evidence="2 3">
    <name type="scientific">Croceibacter atlanticus (strain ATCC BAA-628 / JCM 21780 / CIP 108009 / IAM 15332 / KCTC 12090 / HTCC2559)</name>
    <dbReference type="NCBI Taxonomy" id="216432"/>
    <lineage>
        <taxon>Bacteria</taxon>
        <taxon>Pseudomonadati</taxon>
        <taxon>Bacteroidota</taxon>
        <taxon>Flavobacteriia</taxon>
        <taxon>Flavobacteriales</taxon>
        <taxon>Flavobacteriaceae</taxon>
        <taxon>Croceibacter</taxon>
    </lineage>
</organism>
<feature type="transmembrane region" description="Helical" evidence="1">
    <location>
        <begin position="131"/>
        <end position="159"/>
    </location>
</feature>
<dbReference type="OrthoDB" id="1252259at2"/>
<evidence type="ECO:0000313" key="3">
    <source>
        <dbReference type="Proteomes" id="UP000002297"/>
    </source>
</evidence>
<protein>
    <submittedName>
        <fullName evidence="2">Uncharacterized protein</fullName>
    </submittedName>
</protein>
<dbReference type="Proteomes" id="UP000002297">
    <property type="component" value="Chromosome"/>
</dbReference>
<dbReference type="AlphaFoldDB" id="A3U841"/>
<keyword evidence="1" id="KW-1133">Transmembrane helix</keyword>
<dbReference type="KEGG" id="cat:CA2559_06595"/>
<dbReference type="HOGENOM" id="CLU_1110053_0_0_10"/>
<gene>
    <name evidence="2" type="ordered locus">CA2559_06595</name>
</gene>
<dbReference type="STRING" id="216432.CA2559_06595"/>